<organism evidence="1">
    <name type="scientific">Streptomyces sp. NBC_00049</name>
    <dbReference type="NCBI Taxonomy" id="2903617"/>
    <lineage>
        <taxon>Bacteria</taxon>
        <taxon>Bacillati</taxon>
        <taxon>Actinomycetota</taxon>
        <taxon>Actinomycetes</taxon>
        <taxon>Kitasatosporales</taxon>
        <taxon>Streptomycetaceae</taxon>
        <taxon>Streptomyces</taxon>
    </lineage>
</organism>
<accession>A0AAU2JY50</accession>
<evidence type="ECO:0000313" key="1">
    <source>
        <dbReference type="EMBL" id="WTU77780.1"/>
    </source>
</evidence>
<sequence length="105" mass="11713">MLNGHLRHNSLDSVAFGASYDFVELYPERLTIPSGERESHKESWPEFAHPEFEEPAARLECLHRFNAHKYVAGSPAIHLTVPPAAVLGAWGHGRGGIDNDLRTQK</sequence>
<dbReference type="AlphaFoldDB" id="A0AAU2JY50"/>
<proteinExistence type="predicted"/>
<gene>
    <name evidence="1" type="ORF">OG327_33195</name>
</gene>
<dbReference type="EMBL" id="CP108264">
    <property type="protein sequence ID" value="WTU77780.1"/>
    <property type="molecule type" value="Genomic_DNA"/>
</dbReference>
<protein>
    <submittedName>
        <fullName evidence="1">Uncharacterized protein</fullName>
    </submittedName>
</protein>
<reference evidence="1" key="1">
    <citation type="submission" date="2022-10" db="EMBL/GenBank/DDBJ databases">
        <title>The complete genomes of actinobacterial strains from the NBC collection.</title>
        <authorList>
            <person name="Joergensen T.S."/>
            <person name="Alvarez Arevalo M."/>
            <person name="Sterndorff E.B."/>
            <person name="Faurdal D."/>
            <person name="Vuksanovic O."/>
            <person name="Mourched A.-S."/>
            <person name="Charusanti P."/>
            <person name="Shaw S."/>
            <person name="Blin K."/>
            <person name="Weber T."/>
        </authorList>
    </citation>
    <scope>NUCLEOTIDE SEQUENCE</scope>
    <source>
        <strain evidence="1">NBC_00049</strain>
    </source>
</reference>
<name>A0AAU2JY50_9ACTN</name>